<dbReference type="GO" id="GO:0005737">
    <property type="term" value="C:cytoplasm"/>
    <property type="evidence" value="ECO:0007669"/>
    <property type="project" value="TreeGrafter"/>
</dbReference>
<organism evidence="9 10">
    <name type="scientific">Megalurothrips usitatus</name>
    <name type="common">bean blossom thrips</name>
    <dbReference type="NCBI Taxonomy" id="439358"/>
    <lineage>
        <taxon>Eukaryota</taxon>
        <taxon>Metazoa</taxon>
        <taxon>Ecdysozoa</taxon>
        <taxon>Arthropoda</taxon>
        <taxon>Hexapoda</taxon>
        <taxon>Insecta</taxon>
        <taxon>Pterygota</taxon>
        <taxon>Neoptera</taxon>
        <taxon>Paraneoptera</taxon>
        <taxon>Thysanoptera</taxon>
        <taxon>Terebrantia</taxon>
        <taxon>Thripoidea</taxon>
        <taxon>Thripidae</taxon>
        <taxon>Megalurothrips</taxon>
    </lineage>
</organism>
<comment type="catalytic activity">
    <reaction evidence="1">
        <text>[eIF5A protein]-L-lysine + spermidine = [eIF5A protein]-deoxyhypusine + propane-1,3-diamine</text>
        <dbReference type="Rhea" id="RHEA:33299"/>
        <dbReference type="Rhea" id="RHEA-COMP:10143"/>
        <dbReference type="Rhea" id="RHEA-COMP:10144"/>
        <dbReference type="ChEBI" id="CHEBI:29969"/>
        <dbReference type="ChEBI" id="CHEBI:57484"/>
        <dbReference type="ChEBI" id="CHEBI:57834"/>
        <dbReference type="ChEBI" id="CHEBI:82657"/>
        <dbReference type="EC" id="2.5.1.46"/>
    </reaction>
</comment>
<dbReference type="Pfam" id="PF01916">
    <property type="entry name" value="DS"/>
    <property type="match status" value="1"/>
</dbReference>
<gene>
    <name evidence="9" type="ORF">ONE63_001615</name>
</gene>
<comment type="cofactor">
    <cofactor evidence="2">
        <name>NAD(+)</name>
        <dbReference type="ChEBI" id="CHEBI:57540"/>
    </cofactor>
</comment>
<evidence type="ECO:0000256" key="7">
    <source>
        <dbReference type="ARBA" id="ARBA00023027"/>
    </source>
</evidence>
<accession>A0AAV7XJJ5</accession>
<dbReference type="Proteomes" id="UP001075354">
    <property type="component" value="Chromosome 10"/>
</dbReference>
<name>A0AAV7XJJ5_9NEOP</name>
<evidence type="ECO:0000313" key="9">
    <source>
        <dbReference type="EMBL" id="KAJ1523782.1"/>
    </source>
</evidence>
<dbReference type="AlphaFoldDB" id="A0AAV7XJJ5"/>
<evidence type="ECO:0000256" key="6">
    <source>
        <dbReference type="ARBA" id="ARBA00022679"/>
    </source>
</evidence>
<keyword evidence="8" id="KW-0386">Hypusine biosynthesis</keyword>
<comment type="pathway">
    <text evidence="3">Protein modification; eIF5A hypusination.</text>
</comment>
<reference evidence="9" key="1">
    <citation type="submission" date="2022-12" db="EMBL/GenBank/DDBJ databases">
        <title>Chromosome-level genome assembly of the bean flower thrips Megalurothrips usitatus.</title>
        <authorList>
            <person name="Ma L."/>
            <person name="Liu Q."/>
            <person name="Li H."/>
            <person name="Cai W."/>
        </authorList>
    </citation>
    <scope>NUCLEOTIDE SEQUENCE</scope>
    <source>
        <strain evidence="9">Cailab_2022a</strain>
    </source>
</reference>
<keyword evidence="10" id="KW-1185">Reference proteome</keyword>
<evidence type="ECO:0000313" key="10">
    <source>
        <dbReference type="Proteomes" id="UP001075354"/>
    </source>
</evidence>
<dbReference type="Gene3D" id="3.40.910.10">
    <property type="entry name" value="Deoxyhypusine synthase"/>
    <property type="match status" value="1"/>
</dbReference>
<protein>
    <recommendedName>
        <fullName evidence="5">deoxyhypusine synthase</fullName>
        <ecNumber evidence="5">2.5.1.46</ecNumber>
    </recommendedName>
</protein>
<evidence type="ECO:0000256" key="5">
    <source>
        <dbReference type="ARBA" id="ARBA00012683"/>
    </source>
</evidence>
<keyword evidence="7" id="KW-0520">NAD</keyword>
<dbReference type="PANTHER" id="PTHR11703:SF0">
    <property type="entry name" value="DEOXYHYPUSINE SYNTHASE"/>
    <property type="match status" value="1"/>
</dbReference>
<dbReference type="GO" id="GO:0034038">
    <property type="term" value="F:deoxyhypusine synthase activity"/>
    <property type="evidence" value="ECO:0007669"/>
    <property type="project" value="UniProtKB-EC"/>
</dbReference>
<dbReference type="SUPFAM" id="SSF52467">
    <property type="entry name" value="DHS-like NAD/FAD-binding domain"/>
    <property type="match status" value="1"/>
</dbReference>
<dbReference type="InterPro" id="IPR036982">
    <property type="entry name" value="Deoxyhypusine_synthase_sf"/>
</dbReference>
<dbReference type="EC" id="2.5.1.46" evidence="5"/>
<proteinExistence type="inferred from homology"/>
<dbReference type="FunFam" id="3.40.910.10:FF:000001">
    <property type="entry name" value="Probable deoxyhypusine synthase"/>
    <property type="match status" value="1"/>
</dbReference>
<comment type="similarity">
    <text evidence="4">Belongs to the deoxyhypusine synthase family.</text>
</comment>
<evidence type="ECO:0000256" key="4">
    <source>
        <dbReference type="ARBA" id="ARBA00009892"/>
    </source>
</evidence>
<dbReference type="InterPro" id="IPR002773">
    <property type="entry name" value="Deoxyhypusine_synthase"/>
</dbReference>
<evidence type="ECO:0000256" key="3">
    <source>
        <dbReference type="ARBA" id="ARBA00005041"/>
    </source>
</evidence>
<dbReference type="EMBL" id="JAPTSV010000010">
    <property type="protein sequence ID" value="KAJ1523782.1"/>
    <property type="molecule type" value="Genomic_DNA"/>
</dbReference>
<comment type="caution">
    <text evidence="9">The sequence shown here is derived from an EMBL/GenBank/DDBJ whole genome shotgun (WGS) entry which is preliminary data.</text>
</comment>
<dbReference type="NCBIfam" id="TIGR00321">
    <property type="entry name" value="dhys"/>
    <property type="match status" value="1"/>
</dbReference>
<evidence type="ECO:0000256" key="8">
    <source>
        <dbReference type="ARBA" id="ARBA00023256"/>
    </source>
</evidence>
<evidence type="ECO:0000256" key="1">
    <source>
        <dbReference type="ARBA" id="ARBA00000952"/>
    </source>
</evidence>
<dbReference type="PANTHER" id="PTHR11703">
    <property type="entry name" value="DEOXYHYPUSINE SYNTHASE"/>
    <property type="match status" value="1"/>
</dbReference>
<keyword evidence="6" id="KW-0808">Transferase</keyword>
<dbReference type="InterPro" id="IPR029035">
    <property type="entry name" value="DHS-like_NAD/FAD-binding_dom"/>
</dbReference>
<sequence>MASTSTSSKADELPQTIRDAVLVKTVKSSDLTTTVQGYDFNRGVDYEALLQTYLYSGFQATNFGLAVEEIKKMIELREVPLTTDKEDIYEDDIFIKRRSNCTVFLGYTSNMVSCGVRDTIRYLVQNKMVYQVFYYSILESQVDAIVTTAGGVEEDLIKCLAPTYIGDFNLDGRTLREQGINRIGNLLVPNDNYCKFETWVMPILDSMLKEQKEKGILWTPSKVIARLGEEINNTDSIYYWASKNHIPVFSPALTDGSLGDMMFVHSYRNPGLIVDIISDLRRLNSMAVKAVHTGMIIIGGGVVKHHICNANLMRNGADFSVFINTASEYDGSDSGARPDEAISWGKIRKDAKPVKVYAEASLVFPLLIAQTFAKAHSKSAAAKTL</sequence>
<evidence type="ECO:0000256" key="2">
    <source>
        <dbReference type="ARBA" id="ARBA00001911"/>
    </source>
</evidence>